<dbReference type="AlphaFoldDB" id="A0A931AP69"/>
<sequence length="327" mass="34551">MPDLTYGEAVNAALHRLMEELPETLVYGEDVGVPGGVFGVTRGLRKRFGDRAFDTPISESAILGSAVGAAMMGRRPIVEIMWADFSLVALDQIVNQAANVRYVSGGRLTAPLTIRTQQGNAPGACAQHSQCLEALFLHVPGLRVAMPSTPQDAYDLLVTAVHGDDPVLVIENRTLYPGGKERVRVGGPVQPMGGARTRRTGSDVTVVAWGAMTYRVLEAAETLGGEGIEAEVLETPWLNPFDTEAVLRSAARTRRLAVVHEANLTGGFGAEVVARVAGAGVPLAAPPLRIGTPDVRMPAAPVLAQALVPDAARITDEVRALVRKSGD</sequence>
<name>A0A931AP69_9ACTN</name>
<proteinExistence type="predicted"/>
<gene>
    <name evidence="5" type="ORF">ITP53_51070</name>
</gene>
<dbReference type="EMBL" id="JADOGI010000328">
    <property type="protein sequence ID" value="MBF8193885.1"/>
    <property type="molecule type" value="Genomic_DNA"/>
</dbReference>
<dbReference type="SMART" id="SM00861">
    <property type="entry name" value="Transket_pyr"/>
    <property type="match status" value="1"/>
</dbReference>
<dbReference type="RefSeq" id="WP_195902731.1">
    <property type="nucleotide sequence ID" value="NZ_JADOGI010000328.1"/>
</dbReference>
<comment type="cofactor">
    <cofactor evidence="1">
        <name>thiamine diphosphate</name>
        <dbReference type="ChEBI" id="CHEBI:58937"/>
    </cofactor>
</comment>
<feature type="domain" description="Transketolase-like pyrimidine-binding" evidence="4">
    <location>
        <begin position="4"/>
        <end position="178"/>
    </location>
</feature>
<dbReference type="GO" id="GO:0000287">
    <property type="term" value="F:magnesium ion binding"/>
    <property type="evidence" value="ECO:0007669"/>
    <property type="project" value="UniProtKB-ARBA"/>
</dbReference>
<dbReference type="Gene3D" id="3.40.50.970">
    <property type="match status" value="1"/>
</dbReference>
<organism evidence="5 6">
    <name type="scientific">Nonomuraea cypriaca</name>
    <dbReference type="NCBI Taxonomy" id="1187855"/>
    <lineage>
        <taxon>Bacteria</taxon>
        <taxon>Bacillati</taxon>
        <taxon>Actinomycetota</taxon>
        <taxon>Actinomycetes</taxon>
        <taxon>Streptosporangiales</taxon>
        <taxon>Streptosporangiaceae</taxon>
        <taxon>Nonomuraea</taxon>
    </lineage>
</organism>
<evidence type="ECO:0000313" key="5">
    <source>
        <dbReference type="EMBL" id="MBF8193885.1"/>
    </source>
</evidence>
<dbReference type="CDD" id="cd07036">
    <property type="entry name" value="TPP_PYR_E1-PDHc-beta_like"/>
    <property type="match status" value="1"/>
</dbReference>
<evidence type="ECO:0000256" key="2">
    <source>
        <dbReference type="ARBA" id="ARBA00023002"/>
    </source>
</evidence>
<protein>
    <submittedName>
        <fullName evidence="5">Acetoin dehydrogenase</fullName>
    </submittedName>
</protein>
<evidence type="ECO:0000259" key="4">
    <source>
        <dbReference type="SMART" id="SM00861"/>
    </source>
</evidence>
<dbReference type="InterPro" id="IPR009014">
    <property type="entry name" value="Transketo_C/PFOR_II"/>
</dbReference>
<dbReference type="InterPro" id="IPR033248">
    <property type="entry name" value="Transketolase_C"/>
</dbReference>
<dbReference type="Proteomes" id="UP000605361">
    <property type="component" value="Unassembled WGS sequence"/>
</dbReference>
<dbReference type="PANTHER" id="PTHR43257">
    <property type="entry name" value="PYRUVATE DEHYDROGENASE E1 COMPONENT BETA SUBUNIT"/>
    <property type="match status" value="1"/>
</dbReference>
<keyword evidence="2" id="KW-0560">Oxidoreductase</keyword>
<dbReference type="Pfam" id="PF02780">
    <property type="entry name" value="Transketolase_C"/>
    <property type="match status" value="1"/>
</dbReference>
<reference evidence="5" key="1">
    <citation type="submission" date="2020-11" db="EMBL/GenBank/DDBJ databases">
        <title>Whole-genome analyses of Nonomuraea sp. K274.</title>
        <authorList>
            <person name="Veyisoglu A."/>
        </authorList>
    </citation>
    <scope>NUCLEOTIDE SEQUENCE</scope>
    <source>
        <strain evidence="5">K274</strain>
    </source>
</reference>
<keyword evidence="3" id="KW-0786">Thiamine pyrophosphate</keyword>
<dbReference type="PANTHER" id="PTHR43257:SF2">
    <property type="entry name" value="PYRUVATE DEHYDROGENASE E1 COMPONENT SUBUNIT BETA"/>
    <property type="match status" value="1"/>
</dbReference>
<dbReference type="Pfam" id="PF02779">
    <property type="entry name" value="Transket_pyr"/>
    <property type="match status" value="1"/>
</dbReference>
<comment type="caution">
    <text evidence="5">The sequence shown here is derived from an EMBL/GenBank/DDBJ whole genome shotgun (WGS) entry which is preliminary data.</text>
</comment>
<dbReference type="FunFam" id="3.40.50.970:FF:000001">
    <property type="entry name" value="Pyruvate dehydrogenase E1 beta subunit"/>
    <property type="match status" value="1"/>
</dbReference>
<dbReference type="Gene3D" id="3.40.50.920">
    <property type="match status" value="1"/>
</dbReference>
<dbReference type="SUPFAM" id="SSF52518">
    <property type="entry name" value="Thiamin diphosphate-binding fold (THDP-binding)"/>
    <property type="match status" value="1"/>
</dbReference>
<dbReference type="GO" id="GO:0016491">
    <property type="term" value="F:oxidoreductase activity"/>
    <property type="evidence" value="ECO:0007669"/>
    <property type="project" value="UniProtKB-KW"/>
</dbReference>
<evidence type="ECO:0000313" key="6">
    <source>
        <dbReference type="Proteomes" id="UP000605361"/>
    </source>
</evidence>
<accession>A0A931AP69</accession>
<evidence type="ECO:0000256" key="1">
    <source>
        <dbReference type="ARBA" id="ARBA00001964"/>
    </source>
</evidence>
<evidence type="ECO:0000256" key="3">
    <source>
        <dbReference type="ARBA" id="ARBA00023052"/>
    </source>
</evidence>
<dbReference type="InterPro" id="IPR029061">
    <property type="entry name" value="THDP-binding"/>
</dbReference>
<keyword evidence="6" id="KW-1185">Reference proteome</keyword>
<dbReference type="SUPFAM" id="SSF52922">
    <property type="entry name" value="TK C-terminal domain-like"/>
    <property type="match status" value="1"/>
</dbReference>
<dbReference type="InterPro" id="IPR005475">
    <property type="entry name" value="Transketolase-like_Pyr-bd"/>
</dbReference>